<dbReference type="GO" id="GO:0019878">
    <property type="term" value="P:lysine biosynthetic process via aminoadipic acid"/>
    <property type="evidence" value="ECO:0007669"/>
    <property type="project" value="TreeGrafter"/>
</dbReference>
<dbReference type="AlphaFoldDB" id="A0AAN7EYV0"/>
<dbReference type="Gene3D" id="3.90.470.20">
    <property type="entry name" value="4'-phosphopantetheinyl transferase domain"/>
    <property type="match status" value="2"/>
</dbReference>
<dbReference type="GO" id="GO:0008897">
    <property type="term" value="F:holo-[acyl-carrier-protein] synthase activity"/>
    <property type="evidence" value="ECO:0007669"/>
    <property type="project" value="UniProtKB-EC"/>
</dbReference>
<proteinExistence type="predicted"/>
<dbReference type="Proteomes" id="UP001324115">
    <property type="component" value="Unassembled WGS sequence"/>
</dbReference>
<dbReference type="PANTHER" id="PTHR12215">
    <property type="entry name" value="PHOSPHOPANTETHEINE TRANSFERASE"/>
    <property type="match status" value="1"/>
</dbReference>
<dbReference type="InterPro" id="IPR050559">
    <property type="entry name" value="P-Pant_transferase_sf"/>
</dbReference>
<comment type="caution">
    <text evidence="2">The sequence shown here is derived from an EMBL/GenBank/DDBJ whole genome shotgun (WGS) entry which is preliminary data.</text>
</comment>
<evidence type="ECO:0000256" key="1">
    <source>
        <dbReference type="ARBA" id="ARBA00013172"/>
    </source>
</evidence>
<dbReference type="PANTHER" id="PTHR12215:SF15">
    <property type="entry name" value="4'-PHOSPHOPANTETHEINYL TRANSFERASE SUPERFAMILY-RELATED"/>
    <property type="match status" value="1"/>
</dbReference>
<accession>A0AAN7EYV0</accession>
<keyword evidence="3" id="KW-1185">Reference proteome</keyword>
<reference evidence="2 3" key="1">
    <citation type="journal article" date="2023" name="G3 (Bethesda)">
        <title>A haplotype-resolved chromosome-scale genome for Quercus rubra L. provides insights into the genetics of adaptive traits for red oak species.</title>
        <authorList>
            <person name="Kapoor B."/>
            <person name="Jenkins J."/>
            <person name="Schmutz J."/>
            <person name="Zhebentyayeva T."/>
            <person name="Kuelheim C."/>
            <person name="Coggeshall M."/>
            <person name="Heim C."/>
            <person name="Lasky J.R."/>
            <person name="Leites L."/>
            <person name="Islam-Faridi N."/>
            <person name="Romero-Severson J."/>
            <person name="DeLeo V.L."/>
            <person name="Lucas S.M."/>
            <person name="Lazic D."/>
            <person name="Gailing O."/>
            <person name="Carlson J."/>
            <person name="Staton M."/>
        </authorList>
    </citation>
    <scope>NUCLEOTIDE SEQUENCE [LARGE SCALE GENOMIC DNA]</scope>
    <source>
        <strain evidence="2">Pseudo-F2</strain>
    </source>
</reference>
<protein>
    <recommendedName>
        <fullName evidence="1">holo-[acyl-carrier-protein] synthase</fullName>
        <ecNumber evidence="1">2.7.8.7</ecNumber>
    </recommendedName>
</protein>
<dbReference type="SUPFAM" id="SSF56214">
    <property type="entry name" value="4'-phosphopantetheinyl transferase"/>
    <property type="match status" value="1"/>
</dbReference>
<dbReference type="EC" id="2.7.8.7" evidence="1"/>
<evidence type="ECO:0000313" key="3">
    <source>
        <dbReference type="Proteomes" id="UP001324115"/>
    </source>
</evidence>
<organism evidence="2 3">
    <name type="scientific">Quercus rubra</name>
    <name type="common">Northern red oak</name>
    <name type="synonym">Quercus borealis</name>
    <dbReference type="NCBI Taxonomy" id="3512"/>
    <lineage>
        <taxon>Eukaryota</taxon>
        <taxon>Viridiplantae</taxon>
        <taxon>Streptophyta</taxon>
        <taxon>Embryophyta</taxon>
        <taxon>Tracheophyta</taxon>
        <taxon>Spermatophyta</taxon>
        <taxon>Magnoliopsida</taxon>
        <taxon>eudicotyledons</taxon>
        <taxon>Gunneridae</taxon>
        <taxon>Pentapetalae</taxon>
        <taxon>rosids</taxon>
        <taxon>fabids</taxon>
        <taxon>Fagales</taxon>
        <taxon>Fagaceae</taxon>
        <taxon>Quercus</taxon>
    </lineage>
</organism>
<gene>
    <name evidence="2" type="ORF">RGQ29_025815</name>
</gene>
<sequence>MKRKRKNDINVEGSGEMKRETHLWYIIPNEVKSTSLLNQYLELLSPCEKENVFRMCGNQPQKRALLASALVRTTSARYQTNFQVDPRSLKCKKNIYGKSEVEWQDVDDSHLPPLHFNISHTSSLIACGVTLNSPISILYIHGPHIGIDVEEKQWKYGSNFQEAYVKALGRGFSAAPFKTFTIRSRTAIEGQLSERRDSEVSVVNSFDDPKNLTSNLQFALLELAGSHYAAICIEGDRTTGGKGTPPMKLTVWRTIPFVEDECVSGTDAVSCLT</sequence>
<evidence type="ECO:0000313" key="2">
    <source>
        <dbReference type="EMBL" id="KAK4582786.1"/>
    </source>
</evidence>
<dbReference type="InterPro" id="IPR037143">
    <property type="entry name" value="4-PPantetheinyl_Trfase_dom_sf"/>
</dbReference>
<dbReference type="GO" id="GO:0000287">
    <property type="term" value="F:magnesium ion binding"/>
    <property type="evidence" value="ECO:0007669"/>
    <property type="project" value="InterPro"/>
</dbReference>
<name>A0AAN7EYV0_QUERU</name>
<dbReference type="EMBL" id="JAXUIC010000007">
    <property type="protein sequence ID" value="KAK4582786.1"/>
    <property type="molecule type" value="Genomic_DNA"/>
</dbReference>
<dbReference type="GO" id="GO:0005829">
    <property type="term" value="C:cytosol"/>
    <property type="evidence" value="ECO:0007669"/>
    <property type="project" value="TreeGrafter"/>
</dbReference>
<dbReference type="FunFam" id="3.90.470.20:FF:000010">
    <property type="entry name" value="L-aminoadipate-semialdehyde dehydrogenase-phosphopantetheinyl transferase"/>
    <property type="match status" value="1"/>
</dbReference>